<proteinExistence type="predicted"/>
<dbReference type="AlphaFoldDB" id="A0ABD3P5G4"/>
<evidence type="ECO:0000313" key="3">
    <source>
        <dbReference type="Proteomes" id="UP001530400"/>
    </source>
</evidence>
<accession>A0ABD3P5G4</accession>
<dbReference type="Proteomes" id="UP001530400">
    <property type="component" value="Unassembled WGS sequence"/>
</dbReference>
<keyword evidence="3" id="KW-1185">Reference proteome</keyword>
<protein>
    <recommendedName>
        <fullName evidence="4">Methyltransferase domain-containing protein</fullName>
    </recommendedName>
</protein>
<evidence type="ECO:0008006" key="4">
    <source>
        <dbReference type="Google" id="ProtNLM"/>
    </source>
</evidence>
<comment type="caution">
    <text evidence="2">The sequence shown here is derived from an EMBL/GenBank/DDBJ whole genome shotgun (WGS) entry which is preliminary data.</text>
</comment>
<sequence>MTEPAGPSATEPLINNEPQEAEANTEAVAGKTVAPSSSSTSTLEQDLASLDLSPITRFANKNADALFGYIEKCQVESSNANFGRFLDAGTGSHSLRWMASVFHRQHLLQQTNNGEDAAPSISMDSFTAITADETMRKRVVQEATSLGIANKGEVVIGNWSSGVERTGKLEYGTNKLLLEGRQYDTILVDYLVGAIDGFAPYFQDLIFERLSPHLAPGGRMYVIGLQPIPDRVPSEANVMCKITKIRDACILLANHRCYREYPVDWIQRHVVKAGMNILETRQYPIRYDHGTMLKQINVGRSKLRLFPTRGLAKEMGGILDRLEAESLEVTRRMESGRITLGFDYVVVAEKKEEEESTMNGVHDESSEPVV</sequence>
<evidence type="ECO:0000313" key="2">
    <source>
        <dbReference type="EMBL" id="KAL3783440.1"/>
    </source>
</evidence>
<reference evidence="2 3" key="1">
    <citation type="submission" date="2024-10" db="EMBL/GenBank/DDBJ databases">
        <title>Updated reference genomes for cyclostephanoid diatoms.</title>
        <authorList>
            <person name="Roberts W.R."/>
            <person name="Alverson A.J."/>
        </authorList>
    </citation>
    <scope>NUCLEOTIDE SEQUENCE [LARGE SCALE GENOMIC DNA]</scope>
    <source>
        <strain evidence="2 3">AJA010-31</strain>
    </source>
</reference>
<dbReference type="InterPro" id="IPR029063">
    <property type="entry name" value="SAM-dependent_MTases_sf"/>
</dbReference>
<gene>
    <name evidence="2" type="ORF">ACHAWO_011922</name>
</gene>
<dbReference type="SUPFAM" id="SSF53335">
    <property type="entry name" value="S-adenosyl-L-methionine-dependent methyltransferases"/>
    <property type="match status" value="1"/>
</dbReference>
<evidence type="ECO:0000256" key="1">
    <source>
        <dbReference type="SAM" id="MobiDB-lite"/>
    </source>
</evidence>
<feature type="region of interest" description="Disordered" evidence="1">
    <location>
        <begin position="1"/>
        <end position="42"/>
    </location>
</feature>
<name>A0ABD3P5G4_9STRA</name>
<dbReference type="EMBL" id="JALLPJ020000766">
    <property type="protein sequence ID" value="KAL3783440.1"/>
    <property type="molecule type" value="Genomic_DNA"/>
</dbReference>
<dbReference type="CDD" id="cd02440">
    <property type="entry name" value="AdoMet_MTases"/>
    <property type="match status" value="1"/>
</dbReference>
<organism evidence="2 3">
    <name type="scientific">Cyclotella atomus</name>
    <dbReference type="NCBI Taxonomy" id="382360"/>
    <lineage>
        <taxon>Eukaryota</taxon>
        <taxon>Sar</taxon>
        <taxon>Stramenopiles</taxon>
        <taxon>Ochrophyta</taxon>
        <taxon>Bacillariophyta</taxon>
        <taxon>Coscinodiscophyceae</taxon>
        <taxon>Thalassiosirophycidae</taxon>
        <taxon>Stephanodiscales</taxon>
        <taxon>Stephanodiscaceae</taxon>
        <taxon>Cyclotella</taxon>
    </lineage>
</organism>